<protein>
    <submittedName>
        <fullName evidence="1">Aminoglycoside 6-adenylyltransferase</fullName>
    </submittedName>
</protein>
<evidence type="ECO:0000313" key="2">
    <source>
        <dbReference type="Proteomes" id="UP000449710"/>
    </source>
</evidence>
<dbReference type="Pfam" id="PF04439">
    <property type="entry name" value="Adenyl_transf"/>
    <property type="match status" value="1"/>
</dbReference>
<dbReference type="Gene3D" id="3.30.460.10">
    <property type="entry name" value="Beta Polymerase, domain 2"/>
    <property type="match status" value="1"/>
</dbReference>
<dbReference type="SUPFAM" id="SSF81631">
    <property type="entry name" value="PAP/OAS1 substrate-binding domain"/>
    <property type="match status" value="1"/>
</dbReference>
<proteinExistence type="predicted"/>
<dbReference type="InterPro" id="IPR007530">
    <property type="entry name" value="Aminoglycoside_adenylylTfrase"/>
</dbReference>
<dbReference type="SUPFAM" id="SSF81301">
    <property type="entry name" value="Nucleotidyltransferase"/>
    <property type="match status" value="1"/>
</dbReference>
<dbReference type="EMBL" id="SUMG01000046">
    <property type="protein sequence ID" value="NBG89693.1"/>
    <property type="molecule type" value="Genomic_DNA"/>
</dbReference>
<accession>A0AA43XMQ9</accession>
<organism evidence="1 2">
    <name type="scientific">Isachenkonia alkalipeptolytica</name>
    <dbReference type="NCBI Taxonomy" id="2565777"/>
    <lineage>
        <taxon>Bacteria</taxon>
        <taxon>Bacillati</taxon>
        <taxon>Bacillota</taxon>
        <taxon>Clostridia</taxon>
        <taxon>Eubacteriales</taxon>
        <taxon>Clostridiaceae</taxon>
        <taxon>Isachenkonia</taxon>
    </lineage>
</organism>
<dbReference type="Gene3D" id="1.20.120.330">
    <property type="entry name" value="Nucleotidyltransferases domain 2"/>
    <property type="match status" value="1"/>
</dbReference>
<dbReference type="PIRSF" id="PIRSF000812">
    <property type="entry name" value="AAD"/>
    <property type="match status" value="1"/>
</dbReference>
<reference evidence="1 2" key="1">
    <citation type="submission" date="2019-04" db="EMBL/GenBank/DDBJ databases">
        <title>Isachenkonia alkalipeptolytica gen. nov. sp. nov. a new anaerobic, alkiliphilic organothrophic bacterium capable to reduce synthesized ferrihydrite isolated from a soda lake.</title>
        <authorList>
            <person name="Toshchakov S.V."/>
            <person name="Zavarzina D.G."/>
            <person name="Zhilina T.N."/>
            <person name="Kostrikina N.A."/>
            <person name="Kublanov I.V."/>
        </authorList>
    </citation>
    <scope>NUCLEOTIDE SEQUENCE [LARGE SCALE GENOMIC DNA]</scope>
    <source>
        <strain evidence="1 2">Z-1701</strain>
    </source>
</reference>
<dbReference type="InterPro" id="IPR043519">
    <property type="entry name" value="NT_sf"/>
</dbReference>
<name>A0AA43XMQ9_9CLOT</name>
<keyword evidence="2" id="KW-1185">Reference proteome</keyword>
<evidence type="ECO:0000313" key="1">
    <source>
        <dbReference type="EMBL" id="NBG89693.1"/>
    </source>
</evidence>
<gene>
    <name evidence="1" type="primary">ant(6)</name>
    <name evidence="1" type="ORF">ISALK_14500</name>
</gene>
<sequence>MLMRAEKMVYEIILSTTIKDPRIRAVYLNGSRANPKAPQDRFQDYDIVFMVEDTKPFIDDKEWLHTFGDLYLLQEPDKLDRGLGYDRDFSKSYAYLMLFSDGVRIDLQLKNIEEGLGHFQSEKLKIKILDKDNILPKSETPTDQDYWVRKPHQGEFESATDNFYWCLQNVAKGILRRELPYAMGMYYDTTLKSLHKMMDWWLGMQHNFQVSAGKYGKYYEHYLSKEYWALYKDCYPAGDYDSIREALLIACHLFKELGEEVATALGYPYPRQHEVRMMKYLRKEKIIR</sequence>
<comment type="caution">
    <text evidence="1">The sequence shown here is derived from an EMBL/GenBank/DDBJ whole genome shotgun (WGS) entry which is preliminary data.</text>
</comment>
<dbReference type="AlphaFoldDB" id="A0AA43XMQ9"/>
<dbReference type="Proteomes" id="UP000449710">
    <property type="component" value="Unassembled WGS sequence"/>
</dbReference>